<dbReference type="Proteomes" id="UP000176493">
    <property type="component" value="Unassembled WGS sequence"/>
</dbReference>
<evidence type="ECO:0000259" key="8">
    <source>
        <dbReference type="Pfam" id="PF00535"/>
    </source>
</evidence>
<organism evidence="9 10">
    <name type="scientific">Candidatus Taylorbacteria bacterium RIFCSPHIGHO2_02_49_25</name>
    <dbReference type="NCBI Taxonomy" id="1802305"/>
    <lineage>
        <taxon>Bacteria</taxon>
        <taxon>Candidatus Tayloriibacteriota</taxon>
    </lineage>
</organism>
<evidence type="ECO:0000256" key="5">
    <source>
        <dbReference type="ARBA" id="ARBA00022985"/>
    </source>
</evidence>
<keyword evidence="1" id="KW-1003">Cell membrane</keyword>
<name>A0A1G2MB91_9BACT</name>
<accession>A0A1G2MB91</accession>
<keyword evidence="2" id="KW-0328">Glycosyltransferase</keyword>
<evidence type="ECO:0000256" key="3">
    <source>
        <dbReference type="ARBA" id="ARBA00022679"/>
    </source>
</evidence>
<dbReference type="GO" id="GO:0009103">
    <property type="term" value="P:lipopolysaccharide biosynthetic process"/>
    <property type="evidence" value="ECO:0007669"/>
    <property type="project" value="UniProtKB-KW"/>
</dbReference>
<dbReference type="InterPro" id="IPR050256">
    <property type="entry name" value="Glycosyltransferase_2"/>
</dbReference>
<keyword evidence="3" id="KW-0808">Transferase</keyword>
<dbReference type="InterPro" id="IPR029044">
    <property type="entry name" value="Nucleotide-diphossugar_trans"/>
</dbReference>
<evidence type="ECO:0000256" key="1">
    <source>
        <dbReference type="ARBA" id="ARBA00022475"/>
    </source>
</evidence>
<sequence>MAKEARARSISVFVPVYNEEGSVRAIAEEISRYLTERFYDYEILLITSDASTDKTNEITKELEAEIPYLRTVSRGADVSYAGALRTGFKNAKKELIFFTDGDRQFDIREMDLLLELIKRYDIATGYKLKRNDPWMRIWMSWLYNLTMRVLFWLKLRDINCAFKLYRREVIDAVDFLPTLTQGVINVEIYLSALQKGFSIGEVGVHHFHRESGFADSEIGRRGRFIAFVRPRIIWGFLKDTFALWRKVHGKQLVESSK</sequence>
<dbReference type="PANTHER" id="PTHR48090">
    <property type="entry name" value="UNDECAPRENYL-PHOSPHATE 4-DEOXY-4-FORMAMIDO-L-ARABINOSE TRANSFERASE-RELATED"/>
    <property type="match status" value="1"/>
</dbReference>
<dbReference type="GO" id="GO:0005886">
    <property type="term" value="C:plasma membrane"/>
    <property type="evidence" value="ECO:0007669"/>
    <property type="project" value="TreeGrafter"/>
</dbReference>
<evidence type="ECO:0000313" key="10">
    <source>
        <dbReference type="Proteomes" id="UP000176493"/>
    </source>
</evidence>
<dbReference type="SUPFAM" id="SSF53448">
    <property type="entry name" value="Nucleotide-diphospho-sugar transferases"/>
    <property type="match status" value="1"/>
</dbReference>
<keyword evidence="6" id="KW-1133">Transmembrane helix</keyword>
<evidence type="ECO:0000256" key="6">
    <source>
        <dbReference type="ARBA" id="ARBA00022989"/>
    </source>
</evidence>
<comment type="caution">
    <text evidence="9">The sequence shown here is derived from an EMBL/GenBank/DDBJ whole genome shotgun (WGS) entry which is preliminary data.</text>
</comment>
<protein>
    <recommendedName>
        <fullName evidence="8">Glycosyltransferase 2-like domain-containing protein</fullName>
    </recommendedName>
</protein>
<gene>
    <name evidence="9" type="ORF">A2W52_01760</name>
</gene>
<evidence type="ECO:0000256" key="7">
    <source>
        <dbReference type="ARBA" id="ARBA00023136"/>
    </source>
</evidence>
<evidence type="ECO:0000256" key="4">
    <source>
        <dbReference type="ARBA" id="ARBA00022692"/>
    </source>
</evidence>
<keyword evidence="5" id="KW-0448">Lipopolysaccharide biosynthesis</keyword>
<feature type="domain" description="Glycosyltransferase 2-like" evidence="8">
    <location>
        <begin position="11"/>
        <end position="171"/>
    </location>
</feature>
<keyword evidence="7" id="KW-0472">Membrane</keyword>
<keyword evidence="4" id="KW-0812">Transmembrane</keyword>
<dbReference type="GO" id="GO:0099621">
    <property type="term" value="F:undecaprenyl-phosphate 4-deoxy-4-formamido-L-arabinose transferase activity"/>
    <property type="evidence" value="ECO:0007669"/>
    <property type="project" value="TreeGrafter"/>
</dbReference>
<evidence type="ECO:0000256" key="2">
    <source>
        <dbReference type="ARBA" id="ARBA00022676"/>
    </source>
</evidence>
<dbReference type="Gene3D" id="3.90.550.10">
    <property type="entry name" value="Spore Coat Polysaccharide Biosynthesis Protein SpsA, Chain A"/>
    <property type="match status" value="1"/>
</dbReference>
<dbReference type="InterPro" id="IPR001173">
    <property type="entry name" value="Glyco_trans_2-like"/>
</dbReference>
<reference evidence="9 10" key="1">
    <citation type="journal article" date="2016" name="Nat. Commun.">
        <title>Thousands of microbial genomes shed light on interconnected biogeochemical processes in an aquifer system.</title>
        <authorList>
            <person name="Anantharaman K."/>
            <person name="Brown C.T."/>
            <person name="Hug L.A."/>
            <person name="Sharon I."/>
            <person name="Castelle C.J."/>
            <person name="Probst A.J."/>
            <person name="Thomas B.C."/>
            <person name="Singh A."/>
            <person name="Wilkins M.J."/>
            <person name="Karaoz U."/>
            <person name="Brodie E.L."/>
            <person name="Williams K.H."/>
            <person name="Hubbard S.S."/>
            <person name="Banfield J.F."/>
        </authorList>
    </citation>
    <scope>NUCLEOTIDE SEQUENCE [LARGE SCALE GENOMIC DNA]</scope>
</reference>
<evidence type="ECO:0000313" key="9">
    <source>
        <dbReference type="EMBL" id="OHA21118.1"/>
    </source>
</evidence>
<dbReference type="Pfam" id="PF00535">
    <property type="entry name" value="Glycos_transf_2"/>
    <property type="match status" value="1"/>
</dbReference>
<dbReference type="AlphaFoldDB" id="A0A1G2MB91"/>
<dbReference type="CDD" id="cd04179">
    <property type="entry name" value="DPM_DPG-synthase_like"/>
    <property type="match status" value="1"/>
</dbReference>
<dbReference type="EMBL" id="MHRJ01000052">
    <property type="protein sequence ID" value="OHA21118.1"/>
    <property type="molecule type" value="Genomic_DNA"/>
</dbReference>
<dbReference type="PANTHER" id="PTHR48090:SF3">
    <property type="entry name" value="UNDECAPRENYL-PHOSPHATE 4-DEOXY-4-FORMAMIDO-L-ARABINOSE TRANSFERASE"/>
    <property type="match status" value="1"/>
</dbReference>
<proteinExistence type="predicted"/>